<gene>
    <name evidence="2" type="ORF">O181_038230</name>
</gene>
<feature type="compositionally biased region" description="Polar residues" evidence="1">
    <location>
        <begin position="69"/>
        <end position="84"/>
    </location>
</feature>
<keyword evidence="3" id="KW-1185">Reference proteome</keyword>
<feature type="region of interest" description="Disordered" evidence="1">
    <location>
        <begin position="1"/>
        <end position="30"/>
    </location>
</feature>
<feature type="region of interest" description="Disordered" evidence="1">
    <location>
        <begin position="150"/>
        <end position="174"/>
    </location>
</feature>
<evidence type="ECO:0000313" key="3">
    <source>
        <dbReference type="Proteomes" id="UP000765509"/>
    </source>
</evidence>
<name>A0A9Q3DCI1_9BASI</name>
<organism evidence="2 3">
    <name type="scientific">Austropuccinia psidii MF-1</name>
    <dbReference type="NCBI Taxonomy" id="1389203"/>
    <lineage>
        <taxon>Eukaryota</taxon>
        <taxon>Fungi</taxon>
        <taxon>Dikarya</taxon>
        <taxon>Basidiomycota</taxon>
        <taxon>Pucciniomycotina</taxon>
        <taxon>Pucciniomycetes</taxon>
        <taxon>Pucciniales</taxon>
        <taxon>Sphaerophragmiaceae</taxon>
        <taxon>Austropuccinia</taxon>
    </lineage>
</organism>
<accession>A0A9Q3DCI1</accession>
<dbReference type="Proteomes" id="UP000765509">
    <property type="component" value="Unassembled WGS sequence"/>
</dbReference>
<proteinExistence type="predicted"/>
<comment type="caution">
    <text evidence="2">The sequence shown here is derived from an EMBL/GenBank/DDBJ whole genome shotgun (WGS) entry which is preliminary data.</text>
</comment>
<feature type="region of interest" description="Disordered" evidence="1">
    <location>
        <begin position="62"/>
        <end position="88"/>
    </location>
</feature>
<evidence type="ECO:0000256" key="1">
    <source>
        <dbReference type="SAM" id="MobiDB-lite"/>
    </source>
</evidence>
<dbReference type="EMBL" id="AVOT02014757">
    <property type="protein sequence ID" value="MBW0498515.1"/>
    <property type="molecule type" value="Genomic_DNA"/>
</dbReference>
<reference evidence="2" key="1">
    <citation type="submission" date="2021-03" db="EMBL/GenBank/DDBJ databases">
        <title>Draft genome sequence of rust myrtle Austropuccinia psidii MF-1, a brazilian biotype.</title>
        <authorList>
            <person name="Quecine M.C."/>
            <person name="Pachon D.M.R."/>
            <person name="Bonatelli M.L."/>
            <person name="Correr F.H."/>
            <person name="Franceschini L.M."/>
            <person name="Leite T.F."/>
            <person name="Margarido G.R.A."/>
            <person name="Almeida C.A."/>
            <person name="Ferrarezi J.A."/>
            <person name="Labate C.A."/>
        </authorList>
    </citation>
    <scope>NUCLEOTIDE SEQUENCE</scope>
    <source>
        <strain evidence="2">MF-1</strain>
    </source>
</reference>
<dbReference type="AlphaFoldDB" id="A0A9Q3DCI1"/>
<sequence>MQQMNQIMANLKAASSSEASRPQAFGTTSMKAPDCFDGTSSLKVRIYIRCCQLIFHNDKANFPEDRKNTQTTSSITGPYSNPNSLLKFGDPNEVRKAEAYMDGLIMKEGGIRLIISERDLPSDFWTNQPPILKDLMDITLEFDTRYHEMQKENNHHQGKKTEASKSRYSHDQNS</sequence>
<protein>
    <submittedName>
        <fullName evidence="2">Uncharacterized protein</fullName>
    </submittedName>
</protein>
<evidence type="ECO:0000313" key="2">
    <source>
        <dbReference type="EMBL" id="MBW0498515.1"/>
    </source>
</evidence>
<dbReference type="OrthoDB" id="2447685at2759"/>